<organism evidence="3 4">
    <name type="scientific">Actinokineospora cianjurensis</name>
    <dbReference type="NCBI Taxonomy" id="585224"/>
    <lineage>
        <taxon>Bacteria</taxon>
        <taxon>Bacillati</taxon>
        <taxon>Actinomycetota</taxon>
        <taxon>Actinomycetes</taxon>
        <taxon>Pseudonocardiales</taxon>
        <taxon>Pseudonocardiaceae</taxon>
        <taxon>Actinokineospora</taxon>
    </lineage>
</organism>
<dbReference type="InterPro" id="IPR046924">
    <property type="entry name" value="CATASP"/>
</dbReference>
<dbReference type="RefSeq" id="WP_147459849.1">
    <property type="nucleotide sequence ID" value="NZ_RCDD01000001.1"/>
</dbReference>
<dbReference type="AlphaFoldDB" id="A0A421B582"/>
<evidence type="ECO:0000256" key="1">
    <source>
        <dbReference type="SAM" id="MobiDB-lite"/>
    </source>
</evidence>
<dbReference type="Proteomes" id="UP000282454">
    <property type="component" value="Unassembled WGS sequence"/>
</dbReference>
<reference evidence="3 4" key="1">
    <citation type="submission" date="2018-10" db="EMBL/GenBank/DDBJ databases">
        <title>Genomic Encyclopedia of Archaeal and Bacterial Type Strains, Phase II (KMG-II): from individual species to whole genera.</title>
        <authorList>
            <person name="Goeker M."/>
        </authorList>
    </citation>
    <scope>NUCLEOTIDE SEQUENCE [LARGE SCALE GENOMIC DNA]</scope>
    <source>
        <strain evidence="3 4">DSM 45657</strain>
    </source>
</reference>
<comment type="caution">
    <text evidence="3">The sequence shown here is derived from an EMBL/GenBank/DDBJ whole genome shotgun (WGS) entry which is preliminary data.</text>
</comment>
<dbReference type="EMBL" id="RCDD01000001">
    <property type="protein sequence ID" value="RLK59612.1"/>
    <property type="molecule type" value="Genomic_DNA"/>
</dbReference>
<feature type="domain" description="CATRA-Associated Small Protein" evidence="2">
    <location>
        <begin position="20"/>
        <end position="104"/>
    </location>
</feature>
<dbReference type="OrthoDB" id="4306366at2"/>
<proteinExistence type="predicted"/>
<evidence type="ECO:0000313" key="4">
    <source>
        <dbReference type="Proteomes" id="UP000282454"/>
    </source>
</evidence>
<evidence type="ECO:0000259" key="2">
    <source>
        <dbReference type="Pfam" id="PF20271"/>
    </source>
</evidence>
<name>A0A421B582_9PSEU</name>
<protein>
    <recommendedName>
        <fullName evidence="2">CATRA-Associated Small Protein domain-containing protein</fullName>
    </recommendedName>
</protein>
<evidence type="ECO:0000313" key="3">
    <source>
        <dbReference type="EMBL" id="RLK59612.1"/>
    </source>
</evidence>
<sequence>MPTDDALRDGALVEKVRAAALQVLGNVLRWRVAARRWPRLADLVAAVEHAVAAGDTAALDIAAANLEAATPFRNQQINQPPEARVGAPDELRERINRLQHDLGRHTDEEDADAGSRGDR</sequence>
<feature type="region of interest" description="Disordered" evidence="1">
    <location>
        <begin position="96"/>
        <end position="119"/>
    </location>
</feature>
<dbReference type="Pfam" id="PF20271">
    <property type="entry name" value="CATASP"/>
    <property type="match status" value="1"/>
</dbReference>
<gene>
    <name evidence="3" type="ORF">CLV68_0093</name>
</gene>
<accession>A0A421B582</accession>
<keyword evidence="4" id="KW-1185">Reference proteome</keyword>